<dbReference type="STRING" id="43678.OJAG_25020"/>
<evidence type="ECO:0000313" key="3">
    <source>
        <dbReference type="Proteomes" id="UP000076447"/>
    </source>
</evidence>
<reference evidence="2 3" key="1">
    <citation type="submission" date="2016-01" db="EMBL/GenBank/DDBJ databases">
        <title>Genome sequence of Oerskovia enterophila VJag, an agar and cellulose degrading bacterium.</title>
        <authorList>
            <person name="Poehlein A."/>
            <person name="Jag V."/>
            <person name="Bengelsdorf F."/>
            <person name="Duerre P."/>
            <person name="Daniel R."/>
        </authorList>
    </citation>
    <scope>NUCLEOTIDE SEQUENCE [LARGE SCALE GENOMIC DNA]</scope>
    <source>
        <strain evidence="2 3">VJag</strain>
    </source>
</reference>
<dbReference type="AlphaFoldDB" id="A0A163R7F3"/>
<gene>
    <name evidence="2" type="ORF">OJAG_25020</name>
</gene>
<name>A0A163R7F3_9CELL</name>
<comment type="caution">
    <text evidence="2">The sequence shown here is derived from an EMBL/GenBank/DDBJ whole genome shotgun (WGS) entry which is preliminary data.</text>
</comment>
<dbReference type="EMBL" id="LRIE01000076">
    <property type="protein sequence ID" value="KZM34920.1"/>
    <property type="molecule type" value="Genomic_DNA"/>
</dbReference>
<feature type="region of interest" description="Disordered" evidence="1">
    <location>
        <begin position="181"/>
        <end position="202"/>
    </location>
</feature>
<protein>
    <recommendedName>
        <fullName evidence="4">Lipoprotein</fullName>
    </recommendedName>
</protein>
<accession>A0A163R7F3</accession>
<dbReference type="PATRIC" id="fig|43678.3.peg.2614"/>
<dbReference type="OrthoDB" id="5063985at2"/>
<proteinExistence type="predicted"/>
<evidence type="ECO:0008006" key="4">
    <source>
        <dbReference type="Google" id="ProtNLM"/>
    </source>
</evidence>
<organism evidence="2 3">
    <name type="scientific">Oerskovia enterophila</name>
    <dbReference type="NCBI Taxonomy" id="43678"/>
    <lineage>
        <taxon>Bacteria</taxon>
        <taxon>Bacillati</taxon>
        <taxon>Actinomycetota</taxon>
        <taxon>Actinomycetes</taxon>
        <taxon>Micrococcales</taxon>
        <taxon>Cellulomonadaceae</taxon>
        <taxon>Oerskovia</taxon>
    </lineage>
</organism>
<dbReference type="RefSeq" id="WP_068708889.1">
    <property type="nucleotide sequence ID" value="NZ_LRIE01000076.1"/>
</dbReference>
<dbReference type="Proteomes" id="UP000076447">
    <property type="component" value="Unassembled WGS sequence"/>
</dbReference>
<evidence type="ECO:0000313" key="2">
    <source>
        <dbReference type="EMBL" id="KZM34920.1"/>
    </source>
</evidence>
<feature type="compositionally biased region" description="Basic and acidic residues" evidence="1">
    <location>
        <begin position="193"/>
        <end position="202"/>
    </location>
</feature>
<evidence type="ECO:0000256" key="1">
    <source>
        <dbReference type="SAM" id="MobiDB-lite"/>
    </source>
</evidence>
<sequence>MKITRRRALTSVVALTIALSGCSSTPPSLGEPQSAAETIPHDAETGQALDEARASIEAISGIAVTEFTGGGRPNVKGNTGYTVALTIEPGYVVDYGDLLVDFVVWSVWSVGEGYMPNTQIEIRTSTGDGEPYFDLSASGAGAGWTYGPVRESAQHNTLVVPLSEDSPEGALNLKRLAREGDWPGAVPDALPDDVTRTAGHDG</sequence>
<dbReference type="PROSITE" id="PS51257">
    <property type="entry name" value="PROKAR_LIPOPROTEIN"/>
    <property type="match status" value="1"/>
</dbReference>